<organism evidence="2 3">
    <name type="scientific">Sphingobacterium kitahiroshimense</name>
    <dbReference type="NCBI Taxonomy" id="470446"/>
    <lineage>
        <taxon>Bacteria</taxon>
        <taxon>Pseudomonadati</taxon>
        <taxon>Bacteroidota</taxon>
        <taxon>Sphingobacteriia</taxon>
        <taxon>Sphingobacteriales</taxon>
        <taxon>Sphingobacteriaceae</taxon>
        <taxon>Sphingobacterium</taxon>
    </lineage>
</organism>
<keyword evidence="3" id="KW-1185">Reference proteome</keyword>
<evidence type="ECO:0000259" key="1">
    <source>
        <dbReference type="PROSITE" id="PS50206"/>
    </source>
</evidence>
<proteinExistence type="predicted"/>
<dbReference type="SMART" id="SM00450">
    <property type="entry name" value="RHOD"/>
    <property type="match status" value="1"/>
</dbReference>
<dbReference type="PANTHER" id="PTHR10953">
    <property type="entry name" value="UBIQUITIN-ACTIVATING ENZYME E1"/>
    <property type="match status" value="1"/>
</dbReference>
<dbReference type="InterPro" id="IPR045886">
    <property type="entry name" value="ThiF/MoeB/HesA"/>
</dbReference>
<dbReference type="EMBL" id="JBDJNQ010000010">
    <property type="protein sequence ID" value="MEN5379529.1"/>
    <property type="molecule type" value="Genomic_DNA"/>
</dbReference>
<dbReference type="Gene3D" id="3.40.50.720">
    <property type="entry name" value="NAD(P)-binding Rossmann-like Domain"/>
    <property type="match status" value="1"/>
</dbReference>
<dbReference type="InterPro" id="IPR000594">
    <property type="entry name" value="ThiF_NAD_FAD-bd"/>
</dbReference>
<reference evidence="2 3" key="1">
    <citation type="submission" date="2024-04" db="EMBL/GenBank/DDBJ databases">
        <title>WGS of bacteria from Torrens River.</title>
        <authorList>
            <person name="Wyrsch E.R."/>
            <person name="Drigo B."/>
        </authorList>
    </citation>
    <scope>NUCLEOTIDE SEQUENCE [LARGE SCALE GENOMIC DNA]</scope>
    <source>
        <strain evidence="2 3">TWI391</strain>
    </source>
</reference>
<comment type="caution">
    <text evidence="2">The sequence shown here is derived from an EMBL/GenBank/DDBJ whole genome shotgun (WGS) entry which is preliminary data.</text>
</comment>
<dbReference type="SUPFAM" id="SSF69572">
    <property type="entry name" value="Activating enzymes of the ubiquitin-like proteins"/>
    <property type="match status" value="1"/>
</dbReference>
<dbReference type="Proteomes" id="UP001409291">
    <property type="component" value="Unassembled WGS sequence"/>
</dbReference>
<name>A0ABV0BXL6_9SPHI</name>
<dbReference type="PANTHER" id="PTHR10953:SF102">
    <property type="entry name" value="ADENYLYLTRANSFERASE AND SULFURTRANSFERASE MOCS3"/>
    <property type="match status" value="1"/>
</dbReference>
<dbReference type="InterPro" id="IPR001763">
    <property type="entry name" value="Rhodanese-like_dom"/>
</dbReference>
<dbReference type="InterPro" id="IPR035985">
    <property type="entry name" value="Ubiquitin-activating_enz"/>
</dbReference>
<feature type="domain" description="Rhodanese" evidence="1">
    <location>
        <begin position="279"/>
        <end position="363"/>
    </location>
</feature>
<dbReference type="Gene3D" id="3.40.250.10">
    <property type="entry name" value="Rhodanese-like domain"/>
    <property type="match status" value="1"/>
</dbReference>
<evidence type="ECO:0000313" key="3">
    <source>
        <dbReference type="Proteomes" id="UP001409291"/>
    </source>
</evidence>
<evidence type="ECO:0000313" key="2">
    <source>
        <dbReference type="EMBL" id="MEN5379529.1"/>
    </source>
</evidence>
<accession>A0ABV0BXL6</accession>
<dbReference type="RefSeq" id="WP_346582326.1">
    <property type="nucleotide sequence ID" value="NZ_JBDJNQ010000010.1"/>
</dbReference>
<dbReference type="Pfam" id="PF00581">
    <property type="entry name" value="Rhodanese"/>
    <property type="match status" value="1"/>
</dbReference>
<protein>
    <submittedName>
        <fullName evidence="2">HesA/MoeB/ThiF family protein</fullName>
    </submittedName>
</protein>
<dbReference type="CDD" id="cd00158">
    <property type="entry name" value="RHOD"/>
    <property type="match status" value="1"/>
</dbReference>
<dbReference type="InterPro" id="IPR036873">
    <property type="entry name" value="Rhodanese-like_dom_sf"/>
</dbReference>
<gene>
    <name evidence="2" type="ORF">ABE541_19840</name>
</gene>
<dbReference type="Pfam" id="PF00899">
    <property type="entry name" value="ThiF"/>
    <property type="match status" value="1"/>
</dbReference>
<dbReference type="PROSITE" id="PS50206">
    <property type="entry name" value="RHODANESE_3"/>
    <property type="match status" value="1"/>
</dbReference>
<sequence>MHWDPRYERHYSLPGFGYEAQEKLTAAQVLVVGAGGLGCPVLQYLTAAGVGRIGIVDFDTIELSNLQRQTLYSTADLGQLKCAVAVRKLSENNPSITIVGHPVLLDDSNANTIVSQYDIVVDCTDNFAVRYIINDCCTRLEKPLVFAAIYQYEGQIAIFNVADDDGTVCHYRDLFPQVPSAEEAPNCSENGVLGVLPGIIGLMQATEVLKLITGIGEPLVNKLMTFNVLTYQSMILSITPNSERAKVYATEKREATEQDRHLEQDISLIYPYEIASYLQDKNVSLVDIRESYEEPSFAIATQEIPLSILFDHLDELKATHIIVVCQSGKRSLHAAGKLKAHFGPAKRVSHLAGGIISYLSTNKAE</sequence>
<dbReference type="CDD" id="cd00757">
    <property type="entry name" value="ThiF_MoeB_HesA_family"/>
    <property type="match status" value="1"/>
</dbReference>